<evidence type="ECO:0000259" key="2">
    <source>
        <dbReference type="Pfam" id="PF02805"/>
    </source>
</evidence>
<accession>A0A127Q1A7</accession>
<keyword evidence="1" id="KW-0010">Activator</keyword>
<dbReference type="PATRIC" id="fig|279113.9.peg.1228"/>
<dbReference type="GO" id="GO:0008270">
    <property type="term" value="F:zinc ion binding"/>
    <property type="evidence" value="ECO:0007669"/>
    <property type="project" value="InterPro"/>
</dbReference>
<evidence type="ECO:0000313" key="3">
    <source>
        <dbReference type="EMBL" id="AMP03615.1"/>
    </source>
</evidence>
<sequence>MKAEIGHVGKTWQLTGADGKRYDSTQAGSLGGHRRSRIYGRLDCRAALQAIARGGYIAQRVFFLHQADAEAAGYRPCAVCLPQEYAVWKKNKNLIDSRK</sequence>
<dbReference type="SUPFAM" id="SSF57884">
    <property type="entry name" value="Ada DNA repair protein, N-terminal domain (N-Ada 10)"/>
    <property type="match status" value="1"/>
</dbReference>
<dbReference type="Gene3D" id="3.40.10.10">
    <property type="entry name" value="DNA Methylphosphotriester Repair Domain"/>
    <property type="match status" value="1"/>
</dbReference>
<dbReference type="GO" id="GO:0008168">
    <property type="term" value="F:methyltransferase activity"/>
    <property type="evidence" value="ECO:0007669"/>
    <property type="project" value="InterPro"/>
</dbReference>
<evidence type="ECO:0000256" key="1">
    <source>
        <dbReference type="ARBA" id="ARBA00023159"/>
    </source>
</evidence>
<dbReference type="InterPro" id="IPR035451">
    <property type="entry name" value="Ada-like_dom_sf"/>
</dbReference>
<dbReference type="STRING" id="279113.CPter91_1232"/>
<dbReference type="GO" id="GO:0003677">
    <property type="term" value="F:DNA binding"/>
    <property type="evidence" value="ECO:0007669"/>
    <property type="project" value="InterPro"/>
</dbReference>
<dbReference type="GO" id="GO:0006355">
    <property type="term" value="P:regulation of DNA-templated transcription"/>
    <property type="evidence" value="ECO:0007669"/>
    <property type="project" value="InterPro"/>
</dbReference>
<proteinExistence type="predicted"/>
<dbReference type="EMBL" id="CP013234">
    <property type="protein sequence ID" value="AMP03615.1"/>
    <property type="molecule type" value="Genomic_DNA"/>
</dbReference>
<dbReference type="Proteomes" id="UP000074561">
    <property type="component" value="Chromosome"/>
</dbReference>
<dbReference type="KEGG" id="cpra:CPter91_1232"/>
<dbReference type="AlphaFoldDB" id="A0A127Q1A7"/>
<organism evidence="3 4">
    <name type="scientific">Collimonas pratensis</name>
    <dbReference type="NCBI Taxonomy" id="279113"/>
    <lineage>
        <taxon>Bacteria</taxon>
        <taxon>Pseudomonadati</taxon>
        <taxon>Pseudomonadota</taxon>
        <taxon>Betaproteobacteria</taxon>
        <taxon>Burkholderiales</taxon>
        <taxon>Oxalobacteraceae</taxon>
        <taxon>Collimonas</taxon>
    </lineage>
</organism>
<feature type="domain" description="Ada DNA repair metal-binding" evidence="2">
    <location>
        <begin position="32"/>
        <end position="82"/>
    </location>
</feature>
<reference evidence="3 4" key="1">
    <citation type="submission" date="2015-11" db="EMBL/GenBank/DDBJ databases">
        <title>Exploring the genomic traits of fungus-feeding bacterial genus Collimonas.</title>
        <authorList>
            <person name="Song C."/>
            <person name="Schmidt R."/>
            <person name="de Jager V."/>
            <person name="Krzyzanowska D."/>
            <person name="Jongedijk E."/>
            <person name="Cankar K."/>
            <person name="Beekwilder J."/>
            <person name="van Veen A."/>
            <person name="de Boer W."/>
            <person name="van Veen J.A."/>
            <person name="Garbeva P."/>
        </authorList>
    </citation>
    <scope>NUCLEOTIDE SEQUENCE [LARGE SCALE GENOMIC DNA]</scope>
    <source>
        <strain evidence="3 4">Ter91</strain>
    </source>
</reference>
<dbReference type="Pfam" id="PF02805">
    <property type="entry name" value="Ada_Zn_binding"/>
    <property type="match status" value="1"/>
</dbReference>
<evidence type="ECO:0000313" key="4">
    <source>
        <dbReference type="Proteomes" id="UP000074561"/>
    </source>
</evidence>
<gene>
    <name evidence="3" type="ORF">CPter91_1232</name>
</gene>
<protein>
    <submittedName>
        <fullName evidence="3">Metal binding domain of Ada family protein</fullName>
    </submittedName>
</protein>
<dbReference type="InterPro" id="IPR004026">
    <property type="entry name" value="Ada_DNA_repair_Zn-bd"/>
</dbReference>
<dbReference type="GO" id="GO:0006281">
    <property type="term" value="P:DNA repair"/>
    <property type="evidence" value="ECO:0007669"/>
    <property type="project" value="InterPro"/>
</dbReference>
<dbReference type="RefSeq" id="WP_236905941.1">
    <property type="nucleotide sequence ID" value="NZ_CP013234.1"/>
</dbReference>
<name>A0A127Q1A7_9BURK</name>